<evidence type="ECO:0000313" key="5">
    <source>
        <dbReference type="EMBL" id="GMA71948.1"/>
    </source>
</evidence>
<dbReference type="PANTHER" id="PTHR43649:SF34">
    <property type="entry name" value="ABC TRANSPORTER PERIPLASMIC-BINDING PROTEIN YCJN-RELATED"/>
    <property type="match status" value="1"/>
</dbReference>
<evidence type="ECO:0000313" key="7">
    <source>
        <dbReference type="Proteomes" id="UP001157039"/>
    </source>
</evidence>
<dbReference type="Gene3D" id="3.40.190.10">
    <property type="entry name" value="Periplasmic binding protein-like II"/>
    <property type="match status" value="2"/>
</dbReference>
<proteinExistence type="inferred from homology"/>
<comment type="similarity">
    <text evidence="1">Belongs to the bacterial solute-binding protein 1 family.</text>
</comment>
<organism evidence="5 7">
    <name type="scientific">Tetragenococcus osmophilus</name>
    <dbReference type="NCBI Taxonomy" id="526944"/>
    <lineage>
        <taxon>Bacteria</taxon>
        <taxon>Bacillati</taxon>
        <taxon>Bacillota</taxon>
        <taxon>Bacilli</taxon>
        <taxon>Lactobacillales</taxon>
        <taxon>Enterococcaceae</taxon>
        <taxon>Tetragenococcus</taxon>
    </lineage>
</organism>
<dbReference type="EMBL" id="CP027783">
    <property type="protein sequence ID" value="AYW48347.1"/>
    <property type="molecule type" value="Genomic_DNA"/>
</dbReference>
<dbReference type="InterPro" id="IPR050490">
    <property type="entry name" value="Bact_solute-bd_prot1"/>
</dbReference>
<dbReference type="Proteomes" id="UP001157039">
    <property type="component" value="Unassembled WGS sequence"/>
</dbReference>
<evidence type="ECO:0000256" key="2">
    <source>
        <dbReference type="ARBA" id="ARBA00022448"/>
    </source>
</evidence>
<reference evidence="5" key="4">
    <citation type="submission" date="2023-02" db="EMBL/GenBank/DDBJ databases">
        <authorList>
            <person name="Sun Q."/>
            <person name="Mori K."/>
        </authorList>
    </citation>
    <scope>NUCLEOTIDE SEQUENCE</scope>
    <source>
        <strain evidence="5">NBRC 114545</strain>
    </source>
</reference>
<dbReference type="SUPFAM" id="SSF53850">
    <property type="entry name" value="Periplasmic binding protein-like II"/>
    <property type="match status" value="1"/>
</dbReference>
<reference evidence="4" key="3">
    <citation type="submission" date="2018-03" db="EMBL/GenBank/DDBJ databases">
        <authorList>
            <person name="Jeon C.O."/>
        </authorList>
    </citation>
    <scope>NUCLEOTIDE SEQUENCE</scope>
    <source>
        <strain evidence="4">JCM 31126</strain>
    </source>
</reference>
<keyword evidence="2" id="KW-0813">Transport</keyword>
<protein>
    <submittedName>
        <fullName evidence="4 5">ABC transporter substrate-binding protein</fullName>
    </submittedName>
</protein>
<dbReference type="AlphaFoldDB" id="A0AA38CVA5"/>
<accession>A0AA38CVA5</accession>
<dbReference type="InterPro" id="IPR006059">
    <property type="entry name" value="SBP"/>
</dbReference>
<dbReference type="Pfam" id="PF01547">
    <property type="entry name" value="SBP_bac_1"/>
    <property type="match status" value="1"/>
</dbReference>
<reference evidence="4 6" key="1">
    <citation type="journal article" date="2012" name="Int. J. Syst. Evol. Microbiol.">
        <title>Characterization of Tetragenococcus strains from sugar thick juice reveals a novel species, Tetragenococcus osmophilus sp. nov., and divides Tetragenococcus halophilus into two subspecies, T. halophilus subsp. halophilus subsp. nov. and T. halophilus subsp. flandriensis subsp. nov.</title>
        <authorList>
            <person name="Juste A."/>
            <person name="Van Trappen S."/>
            <person name="Verreth C."/>
            <person name="Cleenwerck I."/>
            <person name="De Vos P."/>
            <person name="Lievens B."/>
            <person name="Willems K.A."/>
        </authorList>
    </citation>
    <scope>NUCLEOTIDE SEQUENCE [LARGE SCALE GENOMIC DNA]</scope>
    <source>
        <strain evidence="4 6">JCM 31126</strain>
    </source>
</reference>
<keyword evidence="6" id="KW-1185">Reference proteome</keyword>
<reference evidence="5 7" key="2">
    <citation type="journal article" date="2014" name="Int. J. Syst. Evol. Microbiol.">
        <title>Complete genome sequence of Corynebacterium casei LMG S-19264T (=DSM 44701T), isolated from a smear-ripened cheese.</title>
        <authorList>
            <consortium name="US DOE Joint Genome Institute (JGI-PGF)"/>
            <person name="Walter F."/>
            <person name="Albersmeier A."/>
            <person name="Kalinowski J."/>
            <person name="Ruckert C."/>
        </authorList>
    </citation>
    <scope>NUCLEOTIDE SEQUENCE [LARGE SCALE GENOMIC DNA]</scope>
    <source>
        <strain evidence="5 7">NBRC 114545</strain>
    </source>
</reference>
<dbReference type="PANTHER" id="PTHR43649">
    <property type="entry name" value="ARABINOSE-BINDING PROTEIN-RELATED"/>
    <property type="match status" value="1"/>
</dbReference>
<dbReference type="EMBL" id="BSUW01000001">
    <property type="protein sequence ID" value="GMA71948.1"/>
    <property type="molecule type" value="Genomic_DNA"/>
</dbReference>
<sequence>MSMKHRKKVLLSILISITFLLLSGFSFFNNSNKEQKTEIEFFNQKSEIADGLRNAGEAFEKENPEVEVTITTVTSRDGGAALLSKFTSGNAPTMMMLGGLPDIDFYKDYLLEMNDRKLTKEMLPQLLGAGTLNDQILALPMGIEGFGFMYNREIFAKAGIEANEIQSFADFQKAVETLDDKKEELGITEVFAYEGEDENVANHFFANFAASEFDDDNNAAFNATELNWENGDRMKEYTDLINQHTVQPVVTMTHPHSVEDLFFNDEVAMIHQGNWIVPALDDMDPSFVQEKLGLLPVFADDDLPGRNVAGSNWVIGINKTKSDPEVQAAIDFLEFLYTSEQGKKIIADEFQLVPPTKDVDIDEISAPVSRQLYQEVLDDKAAPMTYKQEPYGFLRASLAPNFQKYLAGQLSWEEFTQRTSADFAQMRKVQTVD</sequence>
<dbReference type="KEGG" id="too:C7K38_08215"/>
<evidence type="ECO:0000256" key="1">
    <source>
        <dbReference type="ARBA" id="ARBA00008520"/>
    </source>
</evidence>
<evidence type="ECO:0000313" key="6">
    <source>
        <dbReference type="Proteomes" id="UP000268310"/>
    </source>
</evidence>
<keyword evidence="3" id="KW-0732">Signal</keyword>
<gene>
    <name evidence="4" type="ORF">C7K38_08215</name>
    <name evidence="5" type="ORF">GCM10025885_09970</name>
</gene>
<name>A0AA38CVA5_9ENTE</name>
<evidence type="ECO:0000256" key="3">
    <source>
        <dbReference type="ARBA" id="ARBA00022729"/>
    </source>
</evidence>
<evidence type="ECO:0000313" key="4">
    <source>
        <dbReference type="EMBL" id="AYW48347.1"/>
    </source>
</evidence>
<dbReference type="Proteomes" id="UP000268310">
    <property type="component" value="Chromosome"/>
</dbReference>